<organism evidence="2 3">
    <name type="scientific">Ferrimonas lipolytica</name>
    <dbReference type="NCBI Taxonomy" id="2724191"/>
    <lineage>
        <taxon>Bacteria</taxon>
        <taxon>Pseudomonadati</taxon>
        <taxon>Pseudomonadota</taxon>
        <taxon>Gammaproteobacteria</taxon>
        <taxon>Alteromonadales</taxon>
        <taxon>Ferrimonadaceae</taxon>
        <taxon>Ferrimonas</taxon>
    </lineage>
</organism>
<dbReference type="PANTHER" id="PTHR42951">
    <property type="entry name" value="METALLO-BETA-LACTAMASE DOMAIN-CONTAINING"/>
    <property type="match status" value="1"/>
</dbReference>
<accession>A0A6H1UDC9</accession>
<protein>
    <submittedName>
        <fullName evidence="2">MBL fold metallo-hydrolase</fullName>
    </submittedName>
</protein>
<dbReference type="Gene3D" id="3.60.15.10">
    <property type="entry name" value="Ribonuclease Z/Hydroxyacylglutathione hydrolase-like"/>
    <property type="match status" value="1"/>
</dbReference>
<keyword evidence="3" id="KW-1185">Reference proteome</keyword>
<dbReference type="InterPro" id="IPR001279">
    <property type="entry name" value="Metallo-B-lactamas"/>
</dbReference>
<dbReference type="SMART" id="SM00849">
    <property type="entry name" value="Lactamase_B"/>
    <property type="match status" value="1"/>
</dbReference>
<reference evidence="2 3" key="1">
    <citation type="submission" date="2020-04" db="EMBL/GenBank/DDBJ databases">
        <title>Ferrimonas sp. S7 isolated from sea water.</title>
        <authorList>
            <person name="Bae S.S."/>
            <person name="Baek K."/>
        </authorList>
    </citation>
    <scope>NUCLEOTIDE SEQUENCE [LARGE SCALE GENOMIC DNA]</scope>
    <source>
        <strain evidence="2 3">S7</strain>
    </source>
</reference>
<dbReference type="AlphaFoldDB" id="A0A6H1UDC9"/>
<evidence type="ECO:0000259" key="1">
    <source>
        <dbReference type="SMART" id="SM00849"/>
    </source>
</evidence>
<dbReference type="EMBL" id="CP051180">
    <property type="protein sequence ID" value="QIZ77044.1"/>
    <property type="molecule type" value="Genomic_DNA"/>
</dbReference>
<dbReference type="Pfam" id="PF00753">
    <property type="entry name" value="Lactamase_B"/>
    <property type="match status" value="1"/>
</dbReference>
<sequence length="270" mass="30560">MPVRGRYQHQGVEGVRVGRFNRGINTTFICYRIEDTLFDSGPANQWPEVESFVAEKPVRQLLITHHHEDHSANAAAIAAKFNITPYAPTQALDKLRYGYKTPLIQQLFWGKPNPVKTQPFNNRMQLYDGSPIVPVHTPGHARDLTCFYLPQQGYLFSGDLYLAKSIRYLRIDEDLNQLMASMRLALTLDFDTLLCPHRGPVKGGKTALAAKLNNMRELCGRAQQLSQQGLPLKQVVKRLLGSEDLTAYLSRHNFCKTNLIRAAIDVENLD</sequence>
<evidence type="ECO:0000313" key="3">
    <source>
        <dbReference type="Proteomes" id="UP000501602"/>
    </source>
</evidence>
<dbReference type="SUPFAM" id="SSF56281">
    <property type="entry name" value="Metallo-hydrolase/oxidoreductase"/>
    <property type="match status" value="1"/>
</dbReference>
<dbReference type="RefSeq" id="WP_168660305.1">
    <property type="nucleotide sequence ID" value="NZ_CP051180.1"/>
</dbReference>
<dbReference type="InterPro" id="IPR036866">
    <property type="entry name" value="RibonucZ/Hydroxyglut_hydro"/>
</dbReference>
<name>A0A6H1UDC9_9GAMM</name>
<evidence type="ECO:0000313" key="2">
    <source>
        <dbReference type="EMBL" id="QIZ77044.1"/>
    </source>
</evidence>
<dbReference type="GO" id="GO:0016787">
    <property type="term" value="F:hydrolase activity"/>
    <property type="evidence" value="ECO:0007669"/>
    <property type="project" value="UniProtKB-KW"/>
</dbReference>
<feature type="domain" description="Metallo-beta-lactamase" evidence="1">
    <location>
        <begin position="23"/>
        <end position="197"/>
    </location>
</feature>
<proteinExistence type="predicted"/>
<dbReference type="Proteomes" id="UP000501602">
    <property type="component" value="Chromosome"/>
</dbReference>
<dbReference type="PANTHER" id="PTHR42951:SF17">
    <property type="entry name" value="METALLO-BETA-LACTAMASE DOMAIN-CONTAINING PROTEIN"/>
    <property type="match status" value="1"/>
</dbReference>
<gene>
    <name evidence="2" type="ORF">HER31_09205</name>
</gene>
<dbReference type="KEGG" id="fes:HER31_09205"/>
<dbReference type="InterPro" id="IPR050855">
    <property type="entry name" value="NDM-1-like"/>
</dbReference>
<keyword evidence="2" id="KW-0378">Hydrolase</keyword>